<evidence type="ECO:0000313" key="3">
    <source>
        <dbReference type="Proteomes" id="UP000287830"/>
    </source>
</evidence>
<accession>A0A7U9L0I4</accession>
<name>A0A7U9L0I4_9ACTN</name>
<gene>
    <name evidence="2" type="ORF">OEIGOIKO_05808</name>
</gene>
<organism evidence="2 3">
    <name type="scientific">Streptomyces chrestomyceticus JCM 4735</name>
    <dbReference type="NCBI Taxonomy" id="1306181"/>
    <lineage>
        <taxon>Bacteria</taxon>
        <taxon>Bacillati</taxon>
        <taxon>Actinomycetota</taxon>
        <taxon>Actinomycetes</taxon>
        <taxon>Kitasatosporales</taxon>
        <taxon>Streptomycetaceae</taxon>
        <taxon>Streptomyces</taxon>
    </lineage>
</organism>
<proteinExistence type="predicted"/>
<comment type="caution">
    <text evidence="2">The sequence shown here is derived from an EMBL/GenBank/DDBJ whole genome shotgun (WGS) entry which is preliminary data.</text>
</comment>
<evidence type="ECO:0000256" key="1">
    <source>
        <dbReference type="SAM" id="MobiDB-lite"/>
    </source>
</evidence>
<dbReference type="Proteomes" id="UP000287830">
    <property type="component" value="Unassembled WGS sequence"/>
</dbReference>
<feature type="region of interest" description="Disordered" evidence="1">
    <location>
        <begin position="51"/>
        <end position="77"/>
    </location>
</feature>
<dbReference type="EMBL" id="BHZC01000001">
    <property type="protein sequence ID" value="GCD37998.1"/>
    <property type="molecule type" value="Genomic_DNA"/>
</dbReference>
<sequence>MTTDPIHEIARAVDQLMTQVKHIADHLTPPAMGTGVRAVTRSWLCTAPHARGGRIGVQQQVQSRYSPHTRGWPSPVA</sequence>
<evidence type="ECO:0000313" key="2">
    <source>
        <dbReference type="EMBL" id="GCD37998.1"/>
    </source>
</evidence>
<protein>
    <submittedName>
        <fullName evidence="2">Uncharacterized protein</fullName>
    </submittedName>
</protein>
<dbReference type="AlphaFoldDB" id="A0A7U9L0I4"/>
<reference evidence="2 3" key="1">
    <citation type="submission" date="2018-11" db="EMBL/GenBank/DDBJ databases">
        <title>Whole genome sequence of Streptomyces chrestomyceticus NBRC 13444(T).</title>
        <authorList>
            <person name="Komaki H."/>
            <person name="Tamura T."/>
        </authorList>
    </citation>
    <scope>NUCLEOTIDE SEQUENCE [LARGE SCALE GENOMIC DNA]</scope>
    <source>
        <strain evidence="2 3">NBRC 13444</strain>
    </source>
</reference>